<dbReference type="Proteomes" id="UP000297280">
    <property type="component" value="Unassembled WGS sequence"/>
</dbReference>
<sequence>MSRARTCLYLSRVCKLDIAALNRVNHSTDDLSTNGILKQSTCGKAQGLGDAQVRRWLFNDGILMG</sequence>
<proteinExistence type="predicted"/>
<organism evidence="1 2">
    <name type="scientific">Botrytis porri</name>
    <dbReference type="NCBI Taxonomy" id="87229"/>
    <lineage>
        <taxon>Eukaryota</taxon>
        <taxon>Fungi</taxon>
        <taxon>Dikarya</taxon>
        <taxon>Ascomycota</taxon>
        <taxon>Pezizomycotina</taxon>
        <taxon>Leotiomycetes</taxon>
        <taxon>Helotiales</taxon>
        <taxon>Sclerotiniaceae</taxon>
        <taxon>Botrytis</taxon>
    </lineage>
</organism>
<protein>
    <submittedName>
        <fullName evidence="1">Uncharacterized protein</fullName>
    </submittedName>
</protein>
<evidence type="ECO:0000313" key="2">
    <source>
        <dbReference type="Proteomes" id="UP000297280"/>
    </source>
</evidence>
<dbReference type="EMBL" id="PQXO01000539">
    <property type="protein sequence ID" value="TGO84169.1"/>
    <property type="molecule type" value="Genomic_DNA"/>
</dbReference>
<keyword evidence="2" id="KW-1185">Reference proteome</keyword>
<dbReference type="AlphaFoldDB" id="A0A4Z1KR17"/>
<reference evidence="1 2" key="1">
    <citation type="submission" date="2017-12" db="EMBL/GenBank/DDBJ databases">
        <title>Comparative genomics of Botrytis spp.</title>
        <authorList>
            <person name="Valero-Jimenez C.A."/>
            <person name="Tapia P."/>
            <person name="Veloso J."/>
            <person name="Silva-Moreno E."/>
            <person name="Staats M."/>
            <person name="Valdes J.H."/>
            <person name="Van Kan J.A.L."/>
        </authorList>
    </citation>
    <scope>NUCLEOTIDE SEQUENCE [LARGE SCALE GENOMIC DNA]</scope>
    <source>
        <strain evidence="1 2">MUCL3349</strain>
    </source>
</reference>
<evidence type="ECO:0000313" key="1">
    <source>
        <dbReference type="EMBL" id="TGO84169.1"/>
    </source>
</evidence>
<comment type="caution">
    <text evidence="1">The sequence shown here is derived from an EMBL/GenBank/DDBJ whole genome shotgun (WGS) entry which is preliminary data.</text>
</comment>
<gene>
    <name evidence="1" type="ORF">BPOR_0540g00020</name>
</gene>
<name>A0A4Z1KR17_9HELO</name>
<accession>A0A4Z1KR17</accession>